<feature type="region of interest" description="Disordered" evidence="1">
    <location>
        <begin position="144"/>
        <end position="189"/>
    </location>
</feature>
<feature type="compositionally biased region" description="Basic and acidic residues" evidence="1">
    <location>
        <begin position="251"/>
        <end position="268"/>
    </location>
</feature>
<sequence length="310" mass="34890">MKKPQGCYYGDTRELAVPREPELTFQCQELRENLTASVDCDYGVIGNFGDLEDFGDFRYFEDFRYFKDFSNFWYFSDFGDFSNLRDSGDFGDFECFRDLEDFGNFGYFKAYSNFGYSNGFGDFSNFGHFEQFGDIEEDAAILSLGTDQGDPGSRSRPPVISSTASPGVVCQRSQGNSFTRGHRHPQVPPPIESSIPVIFDPSPVSPAFNNYATFEIGHPAASNILKEGLKALELEVNRDSTFSERLVSPLPEDRQVDSAGKERKKKDDDVELSESVGCNLTATGTTYPRLVSGCVRNRRKFREYGTMRSS</sequence>
<dbReference type="EMBL" id="KQ434829">
    <property type="protein sequence ID" value="KZC07701.1"/>
    <property type="molecule type" value="Genomic_DNA"/>
</dbReference>
<dbReference type="AlphaFoldDB" id="A0A154P785"/>
<gene>
    <name evidence="2" type="ORF">WN55_08021</name>
</gene>
<proteinExistence type="predicted"/>
<dbReference type="STRING" id="178035.A0A154P785"/>
<protein>
    <submittedName>
        <fullName evidence="2">Uncharacterized protein</fullName>
    </submittedName>
</protein>
<name>A0A154P785_DUFNO</name>
<feature type="region of interest" description="Disordered" evidence="1">
    <location>
        <begin position="249"/>
        <end position="274"/>
    </location>
</feature>
<reference evidence="2 3" key="1">
    <citation type="submission" date="2015-07" db="EMBL/GenBank/DDBJ databases">
        <title>The genome of Dufourea novaeangliae.</title>
        <authorList>
            <person name="Pan H."/>
            <person name="Kapheim K."/>
        </authorList>
    </citation>
    <scope>NUCLEOTIDE SEQUENCE [LARGE SCALE GENOMIC DNA]</scope>
    <source>
        <strain evidence="2">0120121106</strain>
        <tissue evidence="2">Whole body</tissue>
    </source>
</reference>
<organism evidence="2 3">
    <name type="scientific">Dufourea novaeangliae</name>
    <name type="common">Sweat bee</name>
    <dbReference type="NCBI Taxonomy" id="178035"/>
    <lineage>
        <taxon>Eukaryota</taxon>
        <taxon>Metazoa</taxon>
        <taxon>Ecdysozoa</taxon>
        <taxon>Arthropoda</taxon>
        <taxon>Hexapoda</taxon>
        <taxon>Insecta</taxon>
        <taxon>Pterygota</taxon>
        <taxon>Neoptera</taxon>
        <taxon>Endopterygota</taxon>
        <taxon>Hymenoptera</taxon>
        <taxon>Apocrita</taxon>
        <taxon>Aculeata</taxon>
        <taxon>Apoidea</taxon>
        <taxon>Anthophila</taxon>
        <taxon>Halictidae</taxon>
        <taxon>Rophitinae</taxon>
        <taxon>Dufourea</taxon>
    </lineage>
</organism>
<accession>A0A154P785</accession>
<evidence type="ECO:0000313" key="2">
    <source>
        <dbReference type="EMBL" id="KZC07701.1"/>
    </source>
</evidence>
<keyword evidence="3" id="KW-1185">Reference proteome</keyword>
<evidence type="ECO:0000256" key="1">
    <source>
        <dbReference type="SAM" id="MobiDB-lite"/>
    </source>
</evidence>
<dbReference type="Proteomes" id="UP000076502">
    <property type="component" value="Unassembled WGS sequence"/>
</dbReference>
<evidence type="ECO:0000313" key="3">
    <source>
        <dbReference type="Proteomes" id="UP000076502"/>
    </source>
</evidence>
<feature type="compositionally biased region" description="Polar residues" evidence="1">
    <location>
        <begin position="160"/>
        <end position="179"/>
    </location>
</feature>